<evidence type="ECO:0000256" key="2">
    <source>
        <dbReference type="ARBA" id="ARBA00004429"/>
    </source>
</evidence>
<evidence type="ECO:0000259" key="17">
    <source>
        <dbReference type="PROSITE" id="PS50109"/>
    </source>
</evidence>
<dbReference type="AlphaFoldDB" id="A0AA86IZT6"/>
<dbReference type="PROSITE" id="PS50109">
    <property type="entry name" value="HIS_KIN"/>
    <property type="match status" value="1"/>
</dbReference>
<keyword evidence="7" id="KW-0597">Phosphoprotein</keyword>
<dbReference type="EC" id="2.7.13.3" evidence="3"/>
<dbReference type="PRINTS" id="PR00344">
    <property type="entry name" value="BCTRLSENSOR"/>
</dbReference>
<dbReference type="PANTHER" id="PTHR45436:SF14">
    <property type="entry name" value="SENSOR PROTEIN QSEC"/>
    <property type="match status" value="1"/>
</dbReference>
<dbReference type="Gene3D" id="1.10.287.130">
    <property type="match status" value="1"/>
</dbReference>
<dbReference type="Proteomes" id="UP000682928">
    <property type="component" value="Chromosome"/>
</dbReference>
<accession>A0AA86IZT6</accession>
<keyword evidence="10" id="KW-0547">Nucleotide-binding</keyword>
<keyword evidence="12" id="KW-0067">ATP-binding</keyword>
<keyword evidence="15 16" id="KW-0472">Membrane</keyword>
<dbReference type="GO" id="GO:0005886">
    <property type="term" value="C:plasma membrane"/>
    <property type="evidence" value="ECO:0007669"/>
    <property type="project" value="UniProtKB-SubCell"/>
</dbReference>
<keyword evidence="6" id="KW-0997">Cell inner membrane</keyword>
<evidence type="ECO:0000256" key="1">
    <source>
        <dbReference type="ARBA" id="ARBA00000085"/>
    </source>
</evidence>
<evidence type="ECO:0000256" key="3">
    <source>
        <dbReference type="ARBA" id="ARBA00012438"/>
    </source>
</evidence>
<evidence type="ECO:0000256" key="14">
    <source>
        <dbReference type="ARBA" id="ARBA00023012"/>
    </source>
</evidence>
<evidence type="ECO:0000256" key="12">
    <source>
        <dbReference type="ARBA" id="ARBA00022840"/>
    </source>
</evidence>
<dbReference type="PANTHER" id="PTHR45436">
    <property type="entry name" value="SENSOR HISTIDINE KINASE YKOH"/>
    <property type="match status" value="1"/>
</dbReference>
<evidence type="ECO:0000256" key="8">
    <source>
        <dbReference type="ARBA" id="ARBA00022679"/>
    </source>
</evidence>
<dbReference type="InterPro" id="IPR059132">
    <property type="entry name" value="QseC"/>
</dbReference>
<evidence type="ECO:0000256" key="11">
    <source>
        <dbReference type="ARBA" id="ARBA00022777"/>
    </source>
</evidence>
<dbReference type="GO" id="GO:0005524">
    <property type="term" value="F:ATP binding"/>
    <property type="evidence" value="ECO:0007669"/>
    <property type="project" value="UniProtKB-KW"/>
</dbReference>
<organism evidence="19 20">
    <name type="scientific">Enterobacter kobei</name>
    <dbReference type="NCBI Taxonomy" id="208224"/>
    <lineage>
        <taxon>Bacteria</taxon>
        <taxon>Pseudomonadati</taxon>
        <taxon>Pseudomonadota</taxon>
        <taxon>Gammaproteobacteria</taxon>
        <taxon>Enterobacterales</taxon>
        <taxon>Enterobacteriaceae</taxon>
        <taxon>Enterobacter</taxon>
        <taxon>Enterobacter cloacae complex</taxon>
    </lineage>
</organism>
<reference evidence="19" key="1">
    <citation type="submission" date="2021-04" db="EMBL/GenBank/DDBJ databases">
        <title>Difference and commonality of drug resistance evolution in various bacteria. and drug sensitivity profiles.</title>
        <authorList>
            <person name="Maeda T."/>
            <person name="Shibai A."/>
            <person name="Kawada K."/>
            <person name="Kotani H."/>
            <person name="Tarusawa Y."/>
            <person name="Tanabe K."/>
            <person name="Furusawa C."/>
        </authorList>
    </citation>
    <scope>NUCLEOTIDE SEQUENCE</scope>
    <source>
        <strain evidence="19">JCM 8580</strain>
    </source>
</reference>
<dbReference type="InterPro" id="IPR013727">
    <property type="entry name" value="2CSK_N"/>
</dbReference>
<dbReference type="InterPro" id="IPR003661">
    <property type="entry name" value="HisK_dim/P_dom"/>
</dbReference>
<dbReference type="InterPro" id="IPR036097">
    <property type="entry name" value="HisK_dim/P_sf"/>
</dbReference>
<keyword evidence="11 19" id="KW-0418">Kinase</keyword>
<evidence type="ECO:0000256" key="4">
    <source>
        <dbReference type="ARBA" id="ARBA00017234"/>
    </source>
</evidence>
<evidence type="ECO:0000313" key="19">
    <source>
        <dbReference type="EMBL" id="BCU54098.1"/>
    </source>
</evidence>
<dbReference type="Gene3D" id="1.20.5.1040">
    <property type="entry name" value="Sensor protein qsec"/>
    <property type="match status" value="2"/>
</dbReference>
<dbReference type="PROSITE" id="PS51257">
    <property type="entry name" value="PROKAR_LIPOPROTEIN"/>
    <property type="match status" value="1"/>
</dbReference>
<evidence type="ECO:0000256" key="6">
    <source>
        <dbReference type="ARBA" id="ARBA00022519"/>
    </source>
</evidence>
<dbReference type="InterPro" id="IPR050428">
    <property type="entry name" value="TCS_sensor_his_kinase"/>
</dbReference>
<dbReference type="Gene3D" id="3.30.565.10">
    <property type="entry name" value="Histidine kinase-like ATPase, C-terminal domain"/>
    <property type="match status" value="1"/>
</dbReference>
<feature type="transmembrane region" description="Helical" evidence="16">
    <location>
        <begin position="12"/>
        <end position="33"/>
    </location>
</feature>
<comment type="subcellular location">
    <subcellularLocation>
        <location evidence="2">Cell inner membrane</location>
        <topology evidence="2">Multi-pass membrane protein</topology>
    </subcellularLocation>
</comment>
<dbReference type="SUPFAM" id="SSF47384">
    <property type="entry name" value="Homodimeric domain of signal transducing histidine kinase"/>
    <property type="match status" value="1"/>
</dbReference>
<dbReference type="SUPFAM" id="SSF55874">
    <property type="entry name" value="ATPase domain of HSP90 chaperone/DNA topoisomerase II/histidine kinase"/>
    <property type="match status" value="1"/>
</dbReference>
<feature type="transmembrane region" description="Helical" evidence="16">
    <location>
        <begin position="164"/>
        <end position="182"/>
    </location>
</feature>
<dbReference type="Pfam" id="PF02518">
    <property type="entry name" value="HATPase_c"/>
    <property type="match status" value="1"/>
</dbReference>
<keyword evidence="5" id="KW-1003">Cell membrane</keyword>
<dbReference type="PROSITE" id="PS50885">
    <property type="entry name" value="HAMP"/>
    <property type="match status" value="1"/>
</dbReference>
<dbReference type="InterPro" id="IPR003594">
    <property type="entry name" value="HATPase_dom"/>
</dbReference>
<dbReference type="NCBIfam" id="NF007664">
    <property type="entry name" value="PRK10337.1"/>
    <property type="match status" value="1"/>
</dbReference>
<dbReference type="GO" id="GO:0000155">
    <property type="term" value="F:phosphorelay sensor kinase activity"/>
    <property type="evidence" value="ECO:0007669"/>
    <property type="project" value="InterPro"/>
</dbReference>
<name>A0AA86IZT6_9ENTR</name>
<feature type="domain" description="Histidine kinase" evidence="17">
    <location>
        <begin position="243"/>
        <end position="449"/>
    </location>
</feature>
<evidence type="ECO:0000256" key="7">
    <source>
        <dbReference type="ARBA" id="ARBA00022553"/>
    </source>
</evidence>
<comment type="catalytic activity">
    <reaction evidence="1">
        <text>ATP + protein L-histidine = ADP + protein N-phospho-L-histidine.</text>
        <dbReference type="EC" id="2.7.13.3"/>
    </reaction>
</comment>
<dbReference type="Pfam" id="PF08521">
    <property type="entry name" value="2CSK_N"/>
    <property type="match status" value="1"/>
</dbReference>
<dbReference type="InterPro" id="IPR036890">
    <property type="entry name" value="HATPase_C_sf"/>
</dbReference>
<dbReference type="InterPro" id="IPR005467">
    <property type="entry name" value="His_kinase_dom"/>
</dbReference>
<evidence type="ECO:0000256" key="15">
    <source>
        <dbReference type="ARBA" id="ARBA00023136"/>
    </source>
</evidence>
<proteinExistence type="predicted"/>
<dbReference type="CDD" id="cd00082">
    <property type="entry name" value="HisKA"/>
    <property type="match status" value="1"/>
</dbReference>
<evidence type="ECO:0000256" key="9">
    <source>
        <dbReference type="ARBA" id="ARBA00022692"/>
    </source>
</evidence>
<dbReference type="EMBL" id="AP024590">
    <property type="protein sequence ID" value="BCU54098.1"/>
    <property type="molecule type" value="Genomic_DNA"/>
</dbReference>
<evidence type="ECO:0000256" key="16">
    <source>
        <dbReference type="SAM" id="Phobius"/>
    </source>
</evidence>
<dbReference type="SMART" id="SM00387">
    <property type="entry name" value="HATPase_c"/>
    <property type="match status" value="1"/>
</dbReference>
<evidence type="ECO:0000256" key="10">
    <source>
        <dbReference type="ARBA" id="ARBA00022741"/>
    </source>
</evidence>
<dbReference type="InterPro" id="IPR003660">
    <property type="entry name" value="HAMP_dom"/>
</dbReference>
<keyword evidence="9 16" id="KW-0812">Transmembrane</keyword>
<dbReference type="FunFam" id="1.10.287.130:FF:000035">
    <property type="entry name" value="Two-component sensor histidine kinase"/>
    <property type="match status" value="1"/>
</dbReference>
<keyword evidence="8" id="KW-0808">Transferase</keyword>
<evidence type="ECO:0000256" key="5">
    <source>
        <dbReference type="ARBA" id="ARBA00022475"/>
    </source>
</evidence>
<evidence type="ECO:0000313" key="20">
    <source>
        <dbReference type="Proteomes" id="UP000682928"/>
    </source>
</evidence>
<dbReference type="SMART" id="SM00388">
    <property type="entry name" value="HisKA"/>
    <property type="match status" value="1"/>
</dbReference>
<feature type="domain" description="HAMP" evidence="18">
    <location>
        <begin position="183"/>
        <end position="235"/>
    </location>
</feature>
<keyword evidence="14" id="KW-0902">Two-component regulatory system</keyword>
<dbReference type="InterPro" id="IPR004358">
    <property type="entry name" value="Sig_transdc_His_kin-like_C"/>
</dbReference>
<evidence type="ECO:0000256" key="13">
    <source>
        <dbReference type="ARBA" id="ARBA00022989"/>
    </source>
</evidence>
<protein>
    <recommendedName>
        <fullName evidence="4">Sensor protein QseC</fullName>
        <ecNumber evidence="3">2.7.13.3</ecNumber>
    </recommendedName>
</protein>
<sequence length="449" mass="50581">MIKILTRSLRLRLTGGFIVLALVAWGCACLAAWHETRHSLDKLFDTQQMLLAKRLSVLDPGEMRPAQTLPESKKLVRHHHGRLDDDVLAFAIFSRDGKRLLNDGDNGTELNYDYRQDGFQDTRVDGDEWRVLWLTTEDGERRIAVGQEKEYREDLALEIVMSQLTPWLVALPVMMLFLVWLVSRELSPLRRIARLLHQRKPDATTPLPVDGTPQEVRPMVDELNQLFTRIHEFMSRERRFTSDAAHELRSPLAALKVQTEVAQLSQDDPASLDHALSNLRQGIDRASRLVEQLLTLSRLDSLNGLEEPAPIPMADLLQSAIMEAWSGAQRAGIDVRLETHAENVTFCGHQLLLQLLVRNLLENAIRYCPPGSQVDVVLSARGFSVQDNGPGVSAEALARIGERFYRPPGQEETGSGLGLSIVRRIAALHQMKVHFRQLTPTGFAADISW</sequence>
<dbReference type="Pfam" id="PF00512">
    <property type="entry name" value="HisKA"/>
    <property type="match status" value="1"/>
</dbReference>
<gene>
    <name evidence="19" type="ORF">ENKO_06920</name>
</gene>
<keyword evidence="13 16" id="KW-1133">Transmembrane helix</keyword>
<evidence type="ECO:0000259" key="18">
    <source>
        <dbReference type="PROSITE" id="PS50885"/>
    </source>
</evidence>